<dbReference type="AlphaFoldDB" id="A0A8E2J8V2"/>
<dbReference type="SUPFAM" id="SSF54001">
    <property type="entry name" value="Cysteine proteinases"/>
    <property type="match status" value="1"/>
</dbReference>
<accession>A0A8E2J8V2</accession>
<dbReference type="InterPro" id="IPR038765">
    <property type="entry name" value="Papain-like_cys_pep_sf"/>
</dbReference>
<dbReference type="PANTHER" id="PTHR11786">
    <property type="entry name" value="N-HYDROXYARYLAMINE O-ACETYLTRANSFERASE"/>
    <property type="match status" value="1"/>
</dbReference>
<dbReference type="GO" id="GO:0016407">
    <property type="term" value="F:acetyltransferase activity"/>
    <property type="evidence" value="ECO:0007669"/>
    <property type="project" value="InterPro"/>
</dbReference>
<organism evidence="2 3">
    <name type="scientific">Lepidopterella palustris CBS 459.81</name>
    <dbReference type="NCBI Taxonomy" id="1314670"/>
    <lineage>
        <taxon>Eukaryota</taxon>
        <taxon>Fungi</taxon>
        <taxon>Dikarya</taxon>
        <taxon>Ascomycota</taxon>
        <taxon>Pezizomycotina</taxon>
        <taxon>Dothideomycetes</taxon>
        <taxon>Pleosporomycetidae</taxon>
        <taxon>Mytilinidiales</taxon>
        <taxon>Argynnaceae</taxon>
        <taxon>Lepidopterella</taxon>
    </lineage>
</organism>
<evidence type="ECO:0000313" key="2">
    <source>
        <dbReference type="EMBL" id="OCK73694.1"/>
    </source>
</evidence>
<dbReference type="PANTHER" id="PTHR11786:SF0">
    <property type="entry name" value="ARYLAMINE N-ACETYLTRANSFERASE 4-RELATED"/>
    <property type="match status" value="1"/>
</dbReference>
<comment type="similarity">
    <text evidence="1">Belongs to the arylamine N-acetyltransferase family.</text>
</comment>
<evidence type="ECO:0000256" key="1">
    <source>
        <dbReference type="ARBA" id="ARBA00006547"/>
    </source>
</evidence>
<dbReference type="Proteomes" id="UP000250266">
    <property type="component" value="Unassembled WGS sequence"/>
</dbReference>
<proteinExistence type="inferred from homology"/>
<dbReference type="OrthoDB" id="10260017at2759"/>
<sequence length="124" mass="13724">MPPPSPAYTPHQLSTYLSHISLPPATHPPSLTLPYLSRLLVHQLSAVPYENLSLHYSPVKRIDLSPAALYKKFITDGRGRGGYCMEVGIFFNHVLRGLGFEAYMTGVRIRPREGGVPGGSYMGW</sequence>
<dbReference type="Gene3D" id="3.30.2140.20">
    <property type="match status" value="1"/>
</dbReference>
<name>A0A8E2J8V2_9PEZI</name>
<dbReference type="EMBL" id="KV745684">
    <property type="protein sequence ID" value="OCK73694.1"/>
    <property type="molecule type" value="Genomic_DNA"/>
</dbReference>
<gene>
    <name evidence="2" type="ORF">K432DRAFT_226464</name>
</gene>
<dbReference type="Pfam" id="PF00797">
    <property type="entry name" value="Acetyltransf_2"/>
    <property type="match status" value="1"/>
</dbReference>
<protein>
    <submittedName>
        <fullName evidence="2">Cysteine proteinase</fullName>
    </submittedName>
</protein>
<dbReference type="InterPro" id="IPR001447">
    <property type="entry name" value="Arylamine_N-AcTrfase"/>
</dbReference>
<dbReference type="InterPro" id="IPR053710">
    <property type="entry name" value="Arylamine_NAT_domain_sf"/>
</dbReference>
<evidence type="ECO:0000313" key="3">
    <source>
        <dbReference type="Proteomes" id="UP000250266"/>
    </source>
</evidence>
<reference evidence="2 3" key="1">
    <citation type="journal article" date="2016" name="Nat. Commun.">
        <title>Ectomycorrhizal ecology is imprinted in the genome of the dominant symbiotic fungus Cenococcum geophilum.</title>
        <authorList>
            <consortium name="DOE Joint Genome Institute"/>
            <person name="Peter M."/>
            <person name="Kohler A."/>
            <person name="Ohm R.A."/>
            <person name="Kuo A."/>
            <person name="Krutzmann J."/>
            <person name="Morin E."/>
            <person name="Arend M."/>
            <person name="Barry K.W."/>
            <person name="Binder M."/>
            <person name="Choi C."/>
            <person name="Clum A."/>
            <person name="Copeland A."/>
            <person name="Grisel N."/>
            <person name="Haridas S."/>
            <person name="Kipfer T."/>
            <person name="LaButti K."/>
            <person name="Lindquist E."/>
            <person name="Lipzen A."/>
            <person name="Maire R."/>
            <person name="Meier B."/>
            <person name="Mihaltcheva S."/>
            <person name="Molinier V."/>
            <person name="Murat C."/>
            <person name="Poggeler S."/>
            <person name="Quandt C.A."/>
            <person name="Sperisen C."/>
            <person name="Tritt A."/>
            <person name="Tisserant E."/>
            <person name="Crous P.W."/>
            <person name="Henrissat B."/>
            <person name="Nehls U."/>
            <person name="Egli S."/>
            <person name="Spatafora J.W."/>
            <person name="Grigoriev I.V."/>
            <person name="Martin F.M."/>
        </authorList>
    </citation>
    <scope>NUCLEOTIDE SEQUENCE [LARGE SCALE GENOMIC DNA]</scope>
    <source>
        <strain evidence="2 3">CBS 459.81</strain>
    </source>
</reference>
<keyword evidence="3" id="KW-1185">Reference proteome</keyword>